<keyword evidence="1" id="KW-0175">Coiled coil</keyword>
<reference evidence="3" key="1">
    <citation type="submission" date="2020-08" db="EMBL/GenBank/DDBJ databases">
        <title>Lewinella bacteria from marine environments.</title>
        <authorList>
            <person name="Zhong Y."/>
        </authorList>
    </citation>
    <scope>NUCLEOTIDE SEQUENCE</scope>
    <source>
        <strain evidence="3">KCTC 42187</strain>
    </source>
</reference>
<name>A0A923T986_9BACT</name>
<sequence length="235" mass="26019">MAPIKLSTLFLLVLFFTACGGSTYYLETTDARGIEAGDDVYRQGIVVGEVEEVGFEGNRVMIEISVQEPLYEGQGFSIRGEHATARLELDAPHSDANELAEGATLRHDGLEVVLEGLGSIGNSIGDAIENVFSGGGRSLETRLEQLGERLERWGASMEDWGQNNEHRFEELERKLNAWAEDHEAEMEALDRDITAWSKNFEGDLEDFASIMEQVSEAHPVGSEAWKQALKEALEQ</sequence>
<protein>
    <submittedName>
        <fullName evidence="3">MCE family protein</fullName>
    </submittedName>
</protein>
<evidence type="ECO:0000259" key="2">
    <source>
        <dbReference type="Pfam" id="PF02470"/>
    </source>
</evidence>
<feature type="coiled-coil region" evidence="1">
    <location>
        <begin position="168"/>
        <end position="199"/>
    </location>
</feature>
<dbReference type="InterPro" id="IPR003399">
    <property type="entry name" value="Mce/MlaD"/>
</dbReference>
<comment type="caution">
    <text evidence="3">The sequence shown here is derived from an EMBL/GenBank/DDBJ whole genome shotgun (WGS) entry which is preliminary data.</text>
</comment>
<evidence type="ECO:0000313" key="3">
    <source>
        <dbReference type="EMBL" id="MBC6996460.1"/>
    </source>
</evidence>
<evidence type="ECO:0000256" key="1">
    <source>
        <dbReference type="SAM" id="Coils"/>
    </source>
</evidence>
<keyword evidence="4" id="KW-1185">Reference proteome</keyword>
<evidence type="ECO:0000313" key="4">
    <source>
        <dbReference type="Proteomes" id="UP000650081"/>
    </source>
</evidence>
<proteinExistence type="predicted"/>
<dbReference type="Proteomes" id="UP000650081">
    <property type="component" value="Unassembled WGS sequence"/>
</dbReference>
<dbReference type="RefSeq" id="WP_187468466.1">
    <property type="nucleotide sequence ID" value="NZ_JACSIT010000152.1"/>
</dbReference>
<dbReference type="PROSITE" id="PS51257">
    <property type="entry name" value="PROKAR_LIPOPROTEIN"/>
    <property type="match status" value="1"/>
</dbReference>
<dbReference type="Pfam" id="PF02470">
    <property type="entry name" value="MlaD"/>
    <property type="match status" value="1"/>
</dbReference>
<gene>
    <name evidence="3" type="ORF">H9S92_19970</name>
</gene>
<dbReference type="AlphaFoldDB" id="A0A923T986"/>
<feature type="domain" description="Mce/MlaD" evidence="2">
    <location>
        <begin position="21"/>
        <end position="68"/>
    </location>
</feature>
<dbReference type="EMBL" id="JACSIT010000152">
    <property type="protein sequence ID" value="MBC6996460.1"/>
    <property type="molecule type" value="Genomic_DNA"/>
</dbReference>
<organism evidence="3 4">
    <name type="scientific">Neolewinella lacunae</name>
    <dbReference type="NCBI Taxonomy" id="1517758"/>
    <lineage>
        <taxon>Bacteria</taxon>
        <taxon>Pseudomonadati</taxon>
        <taxon>Bacteroidota</taxon>
        <taxon>Saprospiria</taxon>
        <taxon>Saprospirales</taxon>
        <taxon>Lewinellaceae</taxon>
        <taxon>Neolewinella</taxon>
    </lineage>
</organism>
<accession>A0A923T986</accession>